<sequence>MFLEVGKIFHGFKIIERCGSGGYGEVYLAEDILERRVALKVVEKQASTDSWEREWRGLKTYARNIAFSHPELVAIYHAGEDNDLFYYTMELADNLSDNPDHYVASTLEKQLQKERRLKNEEVFAIADHLLNAIETLHSFGLTHRDIKPANIIYVNGKLKLGDIGLISDNPDCSMVGTKPFLPPEKSNSPNCRLTQEDDFYALGKTLYTLFTGQSAEKYPAFSNETTLSESSKRLNQFIQKLAAQNPKERISDLSTIRSMLATARQEIQKAAHKTDTKLKPLINHLHLSKKWDSNDFDDFLRHLSPTQKESLKIALGLAKDQKFSSVTAEETEIKKQLLWHYSTLFAYPLKSNEVPYHEIVQWIAEKKGVRKRERLVYNTFQLECRIFDKLLLPEERAAATTSLDKLLGQISKTTEYLQETDLNRVTQAIILFYNIKREVIEQYYDELPEKPKYPGELKRKTENA</sequence>
<evidence type="ECO:0000256" key="3">
    <source>
        <dbReference type="ARBA" id="ARBA00022741"/>
    </source>
</evidence>
<dbReference type="InterPro" id="IPR008271">
    <property type="entry name" value="Ser/Thr_kinase_AS"/>
</dbReference>
<dbReference type="EMBL" id="JABAEW010000023">
    <property type="protein sequence ID" value="NMD87411.1"/>
    <property type="molecule type" value="Genomic_DNA"/>
</dbReference>
<keyword evidence="5" id="KW-0067">ATP-binding</keyword>
<evidence type="ECO:0000313" key="7">
    <source>
        <dbReference type="EMBL" id="NMD87411.1"/>
    </source>
</evidence>
<evidence type="ECO:0000313" key="8">
    <source>
        <dbReference type="Proteomes" id="UP000576225"/>
    </source>
</evidence>
<keyword evidence="3" id="KW-0547">Nucleotide-binding</keyword>
<proteinExistence type="predicted"/>
<evidence type="ECO:0000256" key="1">
    <source>
        <dbReference type="ARBA" id="ARBA00022527"/>
    </source>
</evidence>
<dbReference type="PANTHER" id="PTHR24345:SF91">
    <property type="entry name" value="SERINE_THREONINE-PROTEIN KINASE PLK4"/>
    <property type="match status" value="1"/>
</dbReference>
<evidence type="ECO:0000256" key="2">
    <source>
        <dbReference type="ARBA" id="ARBA00022679"/>
    </source>
</evidence>
<organism evidence="7 8">
    <name type="scientific">Victivallis vadensis</name>
    <dbReference type="NCBI Taxonomy" id="172901"/>
    <lineage>
        <taxon>Bacteria</taxon>
        <taxon>Pseudomonadati</taxon>
        <taxon>Lentisphaerota</taxon>
        <taxon>Lentisphaeria</taxon>
        <taxon>Victivallales</taxon>
        <taxon>Victivallaceae</taxon>
        <taxon>Victivallis</taxon>
    </lineage>
</organism>
<feature type="domain" description="Protein kinase" evidence="6">
    <location>
        <begin position="12"/>
        <end position="261"/>
    </location>
</feature>
<protein>
    <submittedName>
        <fullName evidence="7">Serine/threonine protein kinase</fullName>
    </submittedName>
</protein>
<dbReference type="SUPFAM" id="SSF56112">
    <property type="entry name" value="Protein kinase-like (PK-like)"/>
    <property type="match status" value="1"/>
</dbReference>
<dbReference type="Pfam" id="PF00069">
    <property type="entry name" value="Pkinase"/>
    <property type="match status" value="1"/>
</dbReference>
<dbReference type="InterPro" id="IPR000719">
    <property type="entry name" value="Prot_kinase_dom"/>
</dbReference>
<dbReference type="GO" id="GO:0004674">
    <property type="term" value="F:protein serine/threonine kinase activity"/>
    <property type="evidence" value="ECO:0007669"/>
    <property type="project" value="UniProtKB-KW"/>
</dbReference>
<dbReference type="CDD" id="cd14014">
    <property type="entry name" value="STKc_PknB_like"/>
    <property type="match status" value="1"/>
</dbReference>
<dbReference type="Gene3D" id="3.30.200.20">
    <property type="entry name" value="Phosphorylase Kinase, domain 1"/>
    <property type="match status" value="1"/>
</dbReference>
<dbReference type="Gene3D" id="1.10.510.10">
    <property type="entry name" value="Transferase(Phosphotransferase) domain 1"/>
    <property type="match status" value="1"/>
</dbReference>
<dbReference type="SMART" id="SM00220">
    <property type="entry name" value="S_TKc"/>
    <property type="match status" value="1"/>
</dbReference>
<comment type="caution">
    <text evidence="7">The sequence shown here is derived from an EMBL/GenBank/DDBJ whole genome shotgun (WGS) entry which is preliminary data.</text>
</comment>
<gene>
    <name evidence="7" type="ORF">HF882_12530</name>
</gene>
<dbReference type="PROSITE" id="PS50011">
    <property type="entry name" value="PROTEIN_KINASE_DOM"/>
    <property type="match status" value="1"/>
</dbReference>
<dbReference type="InterPro" id="IPR011009">
    <property type="entry name" value="Kinase-like_dom_sf"/>
</dbReference>
<dbReference type="AlphaFoldDB" id="A0A848AWW9"/>
<dbReference type="PANTHER" id="PTHR24345">
    <property type="entry name" value="SERINE/THREONINE-PROTEIN KINASE PLK"/>
    <property type="match status" value="1"/>
</dbReference>
<accession>A0A848AWW9</accession>
<keyword evidence="2" id="KW-0808">Transferase</keyword>
<evidence type="ECO:0000256" key="5">
    <source>
        <dbReference type="ARBA" id="ARBA00022840"/>
    </source>
</evidence>
<dbReference type="Proteomes" id="UP000576225">
    <property type="component" value="Unassembled WGS sequence"/>
</dbReference>
<keyword evidence="4 7" id="KW-0418">Kinase</keyword>
<evidence type="ECO:0000256" key="4">
    <source>
        <dbReference type="ARBA" id="ARBA00022777"/>
    </source>
</evidence>
<keyword evidence="1 7" id="KW-0723">Serine/threonine-protein kinase</keyword>
<dbReference type="PROSITE" id="PS00108">
    <property type="entry name" value="PROTEIN_KINASE_ST"/>
    <property type="match status" value="1"/>
</dbReference>
<dbReference type="GO" id="GO:0005524">
    <property type="term" value="F:ATP binding"/>
    <property type="evidence" value="ECO:0007669"/>
    <property type="project" value="UniProtKB-KW"/>
</dbReference>
<reference evidence="7 8" key="1">
    <citation type="submission" date="2020-04" db="EMBL/GenBank/DDBJ databases">
        <authorList>
            <person name="Hitch T.C.A."/>
            <person name="Wylensek D."/>
            <person name="Clavel T."/>
        </authorList>
    </citation>
    <scope>NUCLEOTIDE SEQUENCE [LARGE SCALE GENOMIC DNA]</scope>
    <source>
        <strain evidence="7 8">COR2-253-APC-1A</strain>
    </source>
</reference>
<name>A0A848AWW9_9BACT</name>
<dbReference type="RefSeq" id="WP_168962850.1">
    <property type="nucleotide sequence ID" value="NZ_JABAEW010000023.1"/>
</dbReference>
<evidence type="ECO:0000259" key="6">
    <source>
        <dbReference type="PROSITE" id="PS50011"/>
    </source>
</evidence>